<dbReference type="PANTHER" id="PTHR43031:SF1">
    <property type="entry name" value="PYRIDINE NUCLEOTIDE-DISULPHIDE OXIDOREDUCTASE"/>
    <property type="match status" value="1"/>
</dbReference>
<protein>
    <submittedName>
        <fullName evidence="2">Rhodanese-like domain-containing protein</fullName>
    </submittedName>
</protein>
<comment type="caution">
    <text evidence="2">The sequence shown here is derived from an EMBL/GenBank/DDBJ whole genome shotgun (WGS) entry which is preliminary data.</text>
</comment>
<proteinExistence type="predicted"/>
<dbReference type="SUPFAM" id="SSF52821">
    <property type="entry name" value="Rhodanese/Cell cycle control phosphatase"/>
    <property type="match status" value="1"/>
</dbReference>
<accession>A0A4Y9R6U9</accession>
<keyword evidence="3" id="KW-1185">Reference proteome</keyword>
<organism evidence="2 3">
    <name type="scientific">Orlajensenia leifsoniae</name>
    <dbReference type="NCBI Taxonomy" id="2561933"/>
    <lineage>
        <taxon>Bacteria</taxon>
        <taxon>Bacillati</taxon>
        <taxon>Actinomycetota</taxon>
        <taxon>Actinomycetes</taxon>
        <taxon>Micrococcales</taxon>
        <taxon>Microbacteriaceae</taxon>
        <taxon>Orlajensenia</taxon>
    </lineage>
</organism>
<sequence length="162" mass="17197">MTDTLAQTDLPTSSTALAVAHFRAKLALETDASDVYADLQNGADFVLIDTRSQLAWDQGHAAGAVHLPTARITEEVPARYPAGTRFVVYCWSPGCNGGDKAALALALLGYEAKLMNGGFEYWAREGYPVETAIGTVRRDVDELVGPRSTGLTTSVAGISCDC</sequence>
<gene>
    <name evidence="2" type="ORF">E4M00_00230</name>
</gene>
<evidence type="ECO:0000259" key="1">
    <source>
        <dbReference type="PROSITE" id="PS50206"/>
    </source>
</evidence>
<dbReference type="EMBL" id="SPQZ01000001">
    <property type="protein sequence ID" value="TFV99672.1"/>
    <property type="molecule type" value="Genomic_DNA"/>
</dbReference>
<feature type="domain" description="Rhodanese" evidence="1">
    <location>
        <begin position="41"/>
        <end position="131"/>
    </location>
</feature>
<dbReference type="InterPro" id="IPR036873">
    <property type="entry name" value="Rhodanese-like_dom_sf"/>
</dbReference>
<dbReference type="InterPro" id="IPR050229">
    <property type="entry name" value="GlpE_sulfurtransferase"/>
</dbReference>
<name>A0A4Y9R6U9_9MICO</name>
<dbReference type="PROSITE" id="PS50206">
    <property type="entry name" value="RHODANESE_3"/>
    <property type="match status" value="1"/>
</dbReference>
<dbReference type="AlphaFoldDB" id="A0A4Y9R6U9"/>
<dbReference type="Pfam" id="PF00581">
    <property type="entry name" value="Rhodanese"/>
    <property type="match status" value="1"/>
</dbReference>
<dbReference type="Gene3D" id="3.40.250.10">
    <property type="entry name" value="Rhodanese-like domain"/>
    <property type="match status" value="1"/>
</dbReference>
<dbReference type="Proteomes" id="UP000298127">
    <property type="component" value="Unassembled WGS sequence"/>
</dbReference>
<evidence type="ECO:0000313" key="3">
    <source>
        <dbReference type="Proteomes" id="UP000298127"/>
    </source>
</evidence>
<evidence type="ECO:0000313" key="2">
    <source>
        <dbReference type="EMBL" id="TFV99672.1"/>
    </source>
</evidence>
<dbReference type="RefSeq" id="WP_135118574.1">
    <property type="nucleotide sequence ID" value="NZ_SPQZ01000001.1"/>
</dbReference>
<dbReference type="InterPro" id="IPR001763">
    <property type="entry name" value="Rhodanese-like_dom"/>
</dbReference>
<reference evidence="2 3" key="1">
    <citation type="journal article" date="2018" name="J. Microbiol.">
        <title>Leifsonia flava sp. nov., a novel actinobacterium isolated from the rhizosphere of Aquilegia viridiflora.</title>
        <authorList>
            <person name="Cai Y."/>
            <person name="Tao W.Z."/>
            <person name="Ma Y.J."/>
            <person name="Cheng J."/>
            <person name="Zhang M.Y."/>
            <person name="Zhang Y.X."/>
        </authorList>
    </citation>
    <scope>NUCLEOTIDE SEQUENCE [LARGE SCALE GENOMIC DNA]</scope>
    <source>
        <strain evidence="2 3">SYP-B2174</strain>
    </source>
</reference>
<dbReference type="SMART" id="SM00450">
    <property type="entry name" value="RHOD"/>
    <property type="match status" value="1"/>
</dbReference>
<dbReference type="PANTHER" id="PTHR43031">
    <property type="entry name" value="FAD-DEPENDENT OXIDOREDUCTASE"/>
    <property type="match status" value="1"/>
</dbReference>